<feature type="domain" description="AAA+ ATPase" evidence="13">
    <location>
        <begin position="37"/>
        <end position="185"/>
    </location>
</feature>
<keyword evidence="3 11" id="KW-0548">Nucleotidyltransferase</keyword>
<dbReference type="InterPro" id="IPR008921">
    <property type="entry name" value="DNA_pol3_clamp-load_cplx_C"/>
</dbReference>
<dbReference type="EC" id="2.7.7.7" evidence="11"/>
<evidence type="ECO:0000256" key="1">
    <source>
        <dbReference type="ARBA" id="ARBA00006360"/>
    </source>
</evidence>
<dbReference type="Gene3D" id="3.40.50.300">
    <property type="entry name" value="P-loop containing nucleotide triphosphate hydrolases"/>
    <property type="match status" value="1"/>
</dbReference>
<keyword evidence="4 11" id="KW-0235">DNA replication</keyword>
<dbReference type="Pfam" id="PF12169">
    <property type="entry name" value="DNA_pol3_gamma3"/>
    <property type="match status" value="1"/>
</dbReference>
<feature type="compositionally biased region" description="Low complexity" evidence="12">
    <location>
        <begin position="400"/>
        <end position="419"/>
    </location>
</feature>
<evidence type="ECO:0000256" key="12">
    <source>
        <dbReference type="SAM" id="MobiDB-lite"/>
    </source>
</evidence>
<reference evidence="15" key="1">
    <citation type="journal article" date="2019" name="Int. J. Syst. Evol. Microbiol.">
        <title>The Global Catalogue of Microorganisms (GCM) 10K type strain sequencing project: providing services to taxonomists for standard genome sequencing and annotation.</title>
        <authorList>
            <consortium name="The Broad Institute Genomics Platform"/>
            <consortium name="The Broad Institute Genome Sequencing Center for Infectious Disease"/>
            <person name="Wu L."/>
            <person name="Ma J."/>
        </authorList>
    </citation>
    <scope>NUCLEOTIDE SEQUENCE [LARGE SCALE GENOMIC DNA]</scope>
    <source>
        <strain evidence="15">CGMCC 1.16026</strain>
    </source>
</reference>
<evidence type="ECO:0000256" key="11">
    <source>
        <dbReference type="RuleBase" id="RU364063"/>
    </source>
</evidence>
<evidence type="ECO:0000256" key="6">
    <source>
        <dbReference type="ARBA" id="ARBA00022741"/>
    </source>
</evidence>
<evidence type="ECO:0000256" key="9">
    <source>
        <dbReference type="ARBA" id="ARBA00022932"/>
    </source>
</evidence>
<dbReference type="CDD" id="cd18137">
    <property type="entry name" value="HLD_clamp_pol_III_gamma_tau"/>
    <property type="match status" value="1"/>
</dbReference>
<keyword evidence="8 11" id="KW-0067">ATP-binding</keyword>
<dbReference type="InterPro" id="IPR050238">
    <property type="entry name" value="DNA_Rep/Repair_Clamp_Loader"/>
</dbReference>
<dbReference type="CDD" id="cd00009">
    <property type="entry name" value="AAA"/>
    <property type="match status" value="1"/>
</dbReference>
<evidence type="ECO:0000256" key="5">
    <source>
        <dbReference type="ARBA" id="ARBA00022723"/>
    </source>
</evidence>
<evidence type="ECO:0000256" key="10">
    <source>
        <dbReference type="ARBA" id="ARBA00049244"/>
    </source>
</evidence>
<evidence type="ECO:0000313" key="14">
    <source>
        <dbReference type="EMBL" id="MFC6647454.1"/>
    </source>
</evidence>
<dbReference type="Gene3D" id="1.10.8.60">
    <property type="match status" value="1"/>
</dbReference>
<proteinExistence type="inferred from homology"/>
<comment type="caution">
    <text evidence="14">The sequence shown here is derived from an EMBL/GenBank/DDBJ whole genome shotgun (WGS) entry which is preliminary data.</text>
</comment>
<dbReference type="Pfam" id="PF13177">
    <property type="entry name" value="DNA_pol3_delta2"/>
    <property type="match status" value="1"/>
</dbReference>
<keyword evidence="2 11" id="KW-0808">Transferase</keyword>
<dbReference type="SUPFAM" id="SSF48019">
    <property type="entry name" value="post-AAA+ oligomerization domain-like"/>
    <property type="match status" value="1"/>
</dbReference>
<name>A0ABW1ZEG2_9BACT</name>
<organism evidence="14 15">
    <name type="scientific">Granulicella cerasi</name>
    <dbReference type="NCBI Taxonomy" id="741063"/>
    <lineage>
        <taxon>Bacteria</taxon>
        <taxon>Pseudomonadati</taxon>
        <taxon>Acidobacteriota</taxon>
        <taxon>Terriglobia</taxon>
        <taxon>Terriglobales</taxon>
        <taxon>Acidobacteriaceae</taxon>
        <taxon>Granulicella</taxon>
    </lineage>
</organism>
<dbReference type="PANTHER" id="PTHR11669">
    <property type="entry name" value="REPLICATION FACTOR C / DNA POLYMERASE III GAMMA-TAU SUBUNIT"/>
    <property type="match status" value="1"/>
</dbReference>
<dbReference type="Proteomes" id="UP001596391">
    <property type="component" value="Unassembled WGS sequence"/>
</dbReference>
<keyword evidence="7" id="KW-0862">Zinc</keyword>
<comment type="similarity">
    <text evidence="1 11">Belongs to the DnaX/STICHEL family.</text>
</comment>
<dbReference type="InterPro" id="IPR012763">
    <property type="entry name" value="DNA_pol_III_sug/sutau_N"/>
</dbReference>
<comment type="subunit">
    <text evidence="11">DNA polymerase III contains a core (composed of alpha, epsilon and theta chains) that associates with a tau subunit. This core dimerizes to form the POLIII' complex. PolIII' associates with the gamma complex (composed of gamma, delta, delta', psi and chi chains) and with the beta chain to form the complete DNA polymerase III complex.</text>
</comment>
<comment type="function">
    <text evidence="11">DNA polymerase III is a complex, multichain enzyme responsible for most of the replicative synthesis in bacteria. This DNA polymerase also exhibits 3' to 5' exonuclease activity.</text>
</comment>
<protein>
    <recommendedName>
        <fullName evidence="11">DNA polymerase III subunit gamma/tau</fullName>
        <ecNumber evidence="11">2.7.7.7</ecNumber>
    </recommendedName>
</protein>
<dbReference type="InterPro" id="IPR003593">
    <property type="entry name" value="AAA+_ATPase"/>
</dbReference>
<dbReference type="InterPro" id="IPR027417">
    <property type="entry name" value="P-loop_NTPase"/>
</dbReference>
<gene>
    <name evidence="11 14" type="primary">dnaX</name>
    <name evidence="14" type="ORF">ACFQBQ_18130</name>
</gene>
<evidence type="ECO:0000256" key="4">
    <source>
        <dbReference type="ARBA" id="ARBA00022705"/>
    </source>
</evidence>
<dbReference type="RefSeq" id="WP_263370652.1">
    <property type="nucleotide sequence ID" value="NZ_JAGSYD010000002.1"/>
</dbReference>
<evidence type="ECO:0000313" key="15">
    <source>
        <dbReference type="Proteomes" id="UP001596391"/>
    </source>
</evidence>
<evidence type="ECO:0000256" key="2">
    <source>
        <dbReference type="ARBA" id="ARBA00022679"/>
    </source>
</evidence>
<dbReference type="SUPFAM" id="SSF52540">
    <property type="entry name" value="P-loop containing nucleoside triphosphate hydrolases"/>
    <property type="match status" value="1"/>
</dbReference>
<keyword evidence="5" id="KW-0479">Metal-binding</keyword>
<dbReference type="InterPro" id="IPR045085">
    <property type="entry name" value="HLD_clamp_pol_III_gamma_tau"/>
</dbReference>
<dbReference type="InterPro" id="IPR022754">
    <property type="entry name" value="DNA_pol_III_gamma-3"/>
</dbReference>
<evidence type="ECO:0000256" key="3">
    <source>
        <dbReference type="ARBA" id="ARBA00022695"/>
    </source>
</evidence>
<dbReference type="NCBIfam" id="TIGR02397">
    <property type="entry name" value="dnaX_nterm"/>
    <property type="match status" value="1"/>
</dbReference>
<dbReference type="GO" id="GO:0003887">
    <property type="term" value="F:DNA-directed DNA polymerase activity"/>
    <property type="evidence" value="ECO:0007669"/>
    <property type="project" value="UniProtKB-EC"/>
</dbReference>
<comment type="catalytic activity">
    <reaction evidence="10 11">
        <text>DNA(n) + a 2'-deoxyribonucleoside 5'-triphosphate = DNA(n+1) + diphosphate</text>
        <dbReference type="Rhea" id="RHEA:22508"/>
        <dbReference type="Rhea" id="RHEA-COMP:17339"/>
        <dbReference type="Rhea" id="RHEA-COMP:17340"/>
        <dbReference type="ChEBI" id="CHEBI:33019"/>
        <dbReference type="ChEBI" id="CHEBI:61560"/>
        <dbReference type="ChEBI" id="CHEBI:173112"/>
        <dbReference type="EC" id="2.7.7.7"/>
    </reaction>
</comment>
<keyword evidence="15" id="KW-1185">Reference proteome</keyword>
<evidence type="ECO:0000256" key="8">
    <source>
        <dbReference type="ARBA" id="ARBA00022840"/>
    </source>
</evidence>
<dbReference type="Pfam" id="PF22608">
    <property type="entry name" value="DNAX_ATPase_lid"/>
    <property type="match status" value="1"/>
</dbReference>
<keyword evidence="6 11" id="KW-0547">Nucleotide-binding</keyword>
<dbReference type="PANTHER" id="PTHR11669:SF0">
    <property type="entry name" value="PROTEIN STICHEL-LIKE 2"/>
    <property type="match status" value="1"/>
</dbReference>
<feature type="region of interest" description="Disordered" evidence="12">
    <location>
        <begin position="400"/>
        <end position="485"/>
    </location>
</feature>
<dbReference type="SMART" id="SM00382">
    <property type="entry name" value="AAA"/>
    <property type="match status" value="1"/>
</dbReference>
<evidence type="ECO:0000256" key="7">
    <source>
        <dbReference type="ARBA" id="ARBA00022833"/>
    </source>
</evidence>
<dbReference type="Gene3D" id="1.20.272.10">
    <property type="match status" value="1"/>
</dbReference>
<keyword evidence="9 11" id="KW-0239">DNA-directed DNA polymerase</keyword>
<accession>A0ABW1ZEG2</accession>
<evidence type="ECO:0000259" key="13">
    <source>
        <dbReference type="SMART" id="SM00382"/>
    </source>
</evidence>
<feature type="compositionally biased region" description="Pro residues" evidence="12">
    <location>
        <begin position="420"/>
        <end position="432"/>
    </location>
</feature>
<dbReference type="EMBL" id="JBHSWI010000001">
    <property type="protein sequence ID" value="MFC6647454.1"/>
    <property type="molecule type" value="Genomic_DNA"/>
</dbReference>
<sequence length="713" mass="76090">MAYQVLARKYRPLSFSDVVGQDHVTRTLLNALSQGRIAHGYIFSGHRGIGKTTIARILASALNCRTEVGTPQRPTPEPCNACESCLEIRQSASVDVIEIDAATNRGIDEVRELRDAARYRPARDKFKIIILDEAHQITDAAFNALLKTLEEPPDHIVFMFATTEPENIPQTIRSRCQHFSFHAVKIEDIVGQLTKISIDENILIDGATLALLAEAGDGSMRDALSIMDQAIASAPVVDGKPHLELEQVRELMGSVSNVIYEQTLEAVHANNSADVLGIIARLLDAGNGPTQIARQFVRFLRNCVVAKITTLDPNAEATGIAADLLQISPEERSRAARSAALFTEEDLSRFLAIMLRTFDELGYRQEQRFHLELGLLKLVHVQRLVPVEEILTQLGVTKAPATTTNTTPTRAAATAAPARPATPSPAPRPAAPAAPSASIGNAFGTPAKSPFEADASRKTPQASAAPSPITIARPEPTPISSPMTNGALAMAPTPQPSAPPVTAEAERPQLVPQATVPEFVPNFDPLAAVAAPPVPVSFTPEPVAATPARVEAPSPAVIASVAAVATPEPPAVEPEDDEPVRNTGGFDLDAIQSAMVGKLADMPGQDSASQAIEDAAFSVKDDSLEVQTTFSKAMLPHLINTEATRTLTNILREHAPTLKLNLLPGTPASKSAKKTTRAAKAGSAAELAEKHPLVQEAKRLFSAEVSNIIDLRK</sequence>